<protein>
    <recommendedName>
        <fullName evidence="3">Arrestin-like N-terminal domain-containing protein</fullName>
    </recommendedName>
</protein>
<keyword evidence="5" id="KW-1185">Reference proteome</keyword>
<reference evidence="4 5" key="1">
    <citation type="submission" date="2015-12" db="EMBL/GenBank/DDBJ databases">
        <title>The genome of Folsomia candida.</title>
        <authorList>
            <person name="Faddeeva A."/>
            <person name="Derks M.F."/>
            <person name="Anvar Y."/>
            <person name="Smit S."/>
            <person name="Van Straalen N."/>
            <person name="Roelofs D."/>
        </authorList>
    </citation>
    <scope>NUCLEOTIDE SEQUENCE [LARGE SCALE GENOMIC DNA]</scope>
    <source>
        <strain evidence="4 5">VU population</strain>
        <tissue evidence="4">Whole body</tissue>
    </source>
</reference>
<proteinExistence type="inferred from homology"/>
<sequence>MSKFAVISLVRSKRDEVRGTVLISRTHNYLYYNYALIVELSGIFEARQHKEISVSTSSRSDKELSTTYCLPNPRKHQFWSTSQKSFPTPLPSPDLIKYTFHLPIPQNVHLPPNFDCSLGKVSYFLRVLAQHNKHPNILRELTSKEIHYPGQGIVNPGNGPPTEKDIDLDGVKISVQVPRTDFIIGEIIPCTISGQFGEKKGSLKNVTVWLTRIISYTSDKILISTTEIVHCKTFKRFLKRERFTRSVKFATAKVKIHTIKMEDEPKLRIRYLIQVRVTTLNGKSDAVQIDVALRIGLPDSTPWLPRESDHSAPSDEGALNEVETPTAPRMRVGSLVGSMMSLFPPSYSTLPSRAVSMVSLETLPPSYDDI</sequence>
<evidence type="ECO:0000256" key="2">
    <source>
        <dbReference type="SAM" id="MobiDB-lite"/>
    </source>
</evidence>
<dbReference type="Gene3D" id="2.60.40.640">
    <property type="match status" value="1"/>
</dbReference>
<name>A0A226CY67_FOLCA</name>
<dbReference type="Pfam" id="PF00339">
    <property type="entry name" value="Arrestin_N"/>
    <property type="match status" value="1"/>
</dbReference>
<evidence type="ECO:0000259" key="3">
    <source>
        <dbReference type="Pfam" id="PF00339"/>
    </source>
</evidence>
<dbReference type="EMBL" id="LNIX01000047">
    <property type="protein sequence ID" value="OXA38262.1"/>
    <property type="molecule type" value="Genomic_DNA"/>
</dbReference>
<dbReference type="Proteomes" id="UP000198287">
    <property type="component" value="Unassembled WGS sequence"/>
</dbReference>
<feature type="domain" description="Arrestin-like N-terminal" evidence="3">
    <location>
        <begin position="15"/>
        <end position="137"/>
    </location>
</feature>
<dbReference type="InterPro" id="IPR011021">
    <property type="entry name" value="Arrestin-like_N"/>
</dbReference>
<comment type="caution">
    <text evidence="4">The sequence shown here is derived from an EMBL/GenBank/DDBJ whole genome shotgun (WGS) entry which is preliminary data.</text>
</comment>
<evidence type="ECO:0000313" key="5">
    <source>
        <dbReference type="Proteomes" id="UP000198287"/>
    </source>
</evidence>
<comment type="similarity">
    <text evidence="1">Belongs to the arrestin family.</text>
</comment>
<accession>A0A226CY67</accession>
<organism evidence="4 5">
    <name type="scientific">Folsomia candida</name>
    <name type="common">Springtail</name>
    <dbReference type="NCBI Taxonomy" id="158441"/>
    <lineage>
        <taxon>Eukaryota</taxon>
        <taxon>Metazoa</taxon>
        <taxon>Ecdysozoa</taxon>
        <taxon>Arthropoda</taxon>
        <taxon>Hexapoda</taxon>
        <taxon>Collembola</taxon>
        <taxon>Entomobryomorpha</taxon>
        <taxon>Isotomoidea</taxon>
        <taxon>Isotomidae</taxon>
        <taxon>Proisotominae</taxon>
        <taxon>Folsomia</taxon>
    </lineage>
</organism>
<gene>
    <name evidence="4" type="ORF">Fcan01_27036</name>
</gene>
<evidence type="ECO:0000313" key="4">
    <source>
        <dbReference type="EMBL" id="OXA38262.1"/>
    </source>
</evidence>
<feature type="region of interest" description="Disordered" evidence="2">
    <location>
        <begin position="304"/>
        <end position="326"/>
    </location>
</feature>
<evidence type="ECO:0000256" key="1">
    <source>
        <dbReference type="ARBA" id="ARBA00005298"/>
    </source>
</evidence>
<dbReference type="InterPro" id="IPR014752">
    <property type="entry name" value="Arrestin-like_C"/>
</dbReference>
<dbReference type="AlphaFoldDB" id="A0A226CY67"/>